<organism evidence="2 3">
    <name type="scientific">Naegleria lovaniensis</name>
    <name type="common">Amoeba</name>
    <dbReference type="NCBI Taxonomy" id="51637"/>
    <lineage>
        <taxon>Eukaryota</taxon>
        <taxon>Discoba</taxon>
        <taxon>Heterolobosea</taxon>
        <taxon>Tetramitia</taxon>
        <taxon>Eutetramitia</taxon>
        <taxon>Vahlkampfiidae</taxon>
        <taxon>Naegleria</taxon>
    </lineage>
</organism>
<keyword evidence="3" id="KW-1185">Reference proteome</keyword>
<dbReference type="Proteomes" id="UP000816034">
    <property type="component" value="Unassembled WGS sequence"/>
</dbReference>
<dbReference type="GeneID" id="68103477"/>
<name>A0AA88GCW2_NAELO</name>
<comment type="caution">
    <text evidence="2">The sequence shown here is derived from an EMBL/GenBank/DDBJ whole genome shotgun (WGS) entry which is preliminary data.</text>
</comment>
<protein>
    <submittedName>
        <fullName evidence="2">Uncharacterized protein</fullName>
    </submittedName>
</protein>
<feature type="region of interest" description="Disordered" evidence="1">
    <location>
        <begin position="1"/>
        <end position="27"/>
    </location>
</feature>
<evidence type="ECO:0000313" key="2">
    <source>
        <dbReference type="EMBL" id="KAG2374186.1"/>
    </source>
</evidence>
<proteinExistence type="predicted"/>
<dbReference type="AlphaFoldDB" id="A0AA88GCW2"/>
<dbReference type="EMBL" id="PYSW02000047">
    <property type="protein sequence ID" value="KAG2374186.1"/>
    <property type="molecule type" value="Genomic_DNA"/>
</dbReference>
<accession>A0AA88GCW2</accession>
<gene>
    <name evidence="2" type="ORF">C9374_011023</name>
</gene>
<evidence type="ECO:0000313" key="3">
    <source>
        <dbReference type="Proteomes" id="UP000816034"/>
    </source>
</evidence>
<evidence type="ECO:0000256" key="1">
    <source>
        <dbReference type="SAM" id="MobiDB-lite"/>
    </source>
</evidence>
<reference evidence="2 3" key="1">
    <citation type="journal article" date="2018" name="BMC Genomics">
        <title>The genome of Naegleria lovaniensis, the basis for a comparative approach to unravel pathogenicity factors of the human pathogenic amoeba N. fowleri.</title>
        <authorList>
            <person name="Liechti N."/>
            <person name="Schurch N."/>
            <person name="Bruggmann R."/>
            <person name="Wittwer M."/>
        </authorList>
    </citation>
    <scope>NUCLEOTIDE SEQUENCE [LARGE SCALE GENOMIC DNA]</scope>
    <source>
        <strain evidence="2 3">ATCC 30569</strain>
    </source>
</reference>
<sequence length="207" mass="24142">MSSPSASEPSGVGNEKPHPSTNQNHDRISKLSIRPSNSLLPPILRYFVQGTFRWQVHEKWSLLSWRAFFKEYRYEIVTGLFSLIGSTLSFVNWNWMTSGIAVSWNIDLEQDSISFQVKKSFNDLTRDEAVQTLRQLNYVSQDVPIGSNNILVLNDREIEITLRRQSHPYLVNFVEQRDEEFKDNMKKSAYFTIVVVLVVNWIRSRIK</sequence>
<dbReference type="RefSeq" id="XP_044543360.1">
    <property type="nucleotide sequence ID" value="XM_044686633.1"/>
</dbReference>